<evidence type="ECO:0000313" key="8">
    <source>
        <dbReference type="EMBL" id="MET1256792.1"/>
    </source>
</evidence>
<keyword evidence="9" id="KW-1185">Reference proteome</keyword>
<dbReference type="InterPro" id="IPR025269">
    <property type="entry name" value="SAM-like_dom"/>
</dbReference>
<dbReference type="InterPro" id="IPR013762">
    <property type="entry name" value="Integrase-like_cat_sf"/>
</dbReference>
<dbReference type="Proteomes" id="UP001548189">
    <property type="component" value="Unassembled WGS sequence"/>
</dbReference>
<feature type="domain" description="Core-binding (CB)" evidence="7">
    <location>
        <begin position="1"/>
        <end position="75"/>
    </location>
</feature>
<keyword evidence="1" id="KW-0159">Chromosome partition</keyword>
<dbReference type="RefSeq" id="WP_353897375.1">
    <property type="nucleotide sequence ID" value="NZ_JBEVCJ010000027.1"/>
</dbReference>
<dbReference type="InterPro" id="IPR050090">
    <property type="entry name" value="Tyrosine_recombinase_XerCD"/>
</dbReference>
<keyword evidence="2" id="KW-0229">DNA integration</keyword>
<accession>A0ABV2BZ06</accession>
<dbReference type="Pfam" id="PF00589">
    <property type="entry name" value="Phage_integrase"/>
    <property type="match status" value="1"/>
</dbReference>
<protein>
    <submittedName>
        <fullName evidence="8">Tyrosine-type recombinase/integrase</fullName>
    </submittedName>
</protein>
<reference evidence="8 9" key="1">
    <citation type="submission" date="2024-06" db="EMBL/GenBank/DDBJ databases">
        <authorList>
            <person name="Li F."/>
        </authorList>
    </citation>
    <scope>NUCLEOTIDE SEQUENCE [LARGE SCALE GENOMIC DNA]</scope>
    <source>
        <strain evidence="8 9">GXAS 311</strain>
    </source>
</reference>
<keyword evidence="4" id="KW-0233">DNA recombination</keyword>
<dbReference type="Pfam" id="PF13102">
    <property type="entry name" value="Phage_int_SAM_5"/>
    <property type="match status" value="1"/>
</dbReference>
<dbReference type="PROSITE" id="PS51900">
    <property type="entry name" value="CB"/>
    <property type="match status" value="1"/>
</dbReference>
<evidence type="ECO:0000256" key="3">
    <source>
        <dbReference type="ARBA" id="ARBA00023125"/>
    </source>
</evidence>
<dbReference type="InterPro" id="IPR002104">
    <property type="entry name" value="Integrase_catalytic"/>
</dbReference>
<gene>
    <name evidence="8" type="ORF">ABVT43_16745</name>
</gene>
<evidence type="ECO:0000259" key="6">
    <source>
        <dbReference type="PROSITE" id="PS51898"/>
    </source>
</evidence>
<name>A0ABV2BZ06_9GAMM</name>
<organism evidence="8 9">
    <name type="scientific">Aliikangiella maris</name>
    <dbReference type="NCBI Taxonomy" id="3162458"/>
    <lineage>
        <taxon>Bacteria</taxon>
        <taxon>Pseudomonadati</taxon>
        <taxon>Pseudomonadota</taxon>
        <taxon>Gammaproteobacteria</taxon>
        <taxon>Oceanospirillales</taxon>
        <taxon>Pleioneaceae</taxon>
        <taxon>Aliikangiella</taxon>
    </lineage>
</organism>
<dbReference type="InterPro" id="IPR011010">
    <property type="entry name" value="DNA_brk_join_enz"/>
</dbReference>
<comment type="caution">
    <text evidence="8">The sequence shown here is derived from an EMBL/GenBank/DDBJ whole genome shotgun (WGS) entry which is preliminary data.</text>
</comment>
<dbReference type="PANTHER" id="PTHR30349">
    <property type="entry name" value="PHAGE INTEGRASE-RELATED"/>
    <property type="match status" value="1"/>
</dbReference>
<evidence type="ECO:0000256" key="5">
    <source>
        <dbReference type="PROSITE-ProRule" id="PRU01248"/>
    </source>
</evidence>
<evidence type="ECO:0000256" key="2">
    <source>
        <dbReference type="ARBA" id="ARBA00022908"/>
    </source>
</evidence>
<dbReference type="InterPro" id="IPR010998">
    <property type="entry name" value="Integrase_recombinase_N"/>
</dbReference>
<proteinExistence type="predicted"/>
<dbReference type="InterPro" id="IPR044068">
    <property type="entry name" value="CB"/>
</dbReference>
<evidence type="ECO:0000313" key="9">
    <source>
        <dbReference type="Proteomes" id="UP001548189"/>
    </source>
</evidence>
<dbReference type="Gene3D" id="1.10.443.10">
    <property type="entry name" value="Intergrase catalytic core"/>
    <property type="match status" value="1"/>
</dbReference>
<evidence type="ECO:0000259" key="7">
    <source>
        <dbReference type="PROSITE" id="PS51900"/>
    </source>
</evidence>
<dbReference type="PANTHER" id="PTHR30349:SF81">
    <property type="entry name" value="TYROSINE RECOMBINASE XERC"/>
    <property type="match status" value="1"/>
</dbReference>
<dbReference type="EMBL" id="JBEVCJ010000027">
    <property type="protein sequence ID" value="MET1256792.1"/>
    <property type="molecule type" value="Genomic_DNA"/>
</dbReference>
<dbReference type="Gene3D" id="1.10.150.130">
    <property type="match status" value="1"/>
</dbReference>
<dbReference type="PROSITE" id="PS51898">
    <property type="entry name" value="TYR_RECOMBINASE"/>
    <property type="match status" value="1"/>
</dbReference>
<keyword evidence="3 5" id="KW-0238">DNA-binding</keyword>
<dbReference type="SUPFAM" id="SSF56349">
    <property type="entry name" value="DNA breaking-rejoining enzymes"/>
    <property type="match status" value="1"/>
</dbReference>
<feature type="domain" description="Tyr recombinase" evidence="6">
    <location>
        <begin position="97"/>
        <end position="282"/>
    </location>
</feature>
<evidence type="ECO:0000256" key="1">
    <source>
        <dbReference type="ARBA" id="ARBA00022829"/>
    </source>
</evidence>
<sequence>MTPSTIKLKRQSLERFDSWCLTEKIRSPQEIDLDVMEDYRQFLHHSKKKSDGKPLSINTQYKFLTDLKLFLRRLYCRRVITNGEFESFEMPRCKKGIPRVVLSPKEIESIFVLPTLRKDLIGIRDRAILELLYASAIRRSEVARLRLSHLELDKFLLQIVEGKGLKDRRIPINNRAGEWINRYLFEIRPKLATLLSEDYLFITASGNPMKPDQIGQMVGKYVRRAGIDKPGACHLFRHAVATSMLNAGADIRYVQELLGHSDLSTTQIYTHVAIEQLQKVYERTHPAI</sequence>
<evidence type="ECO:0000256" key="4">
    <source>
        <dbReference type="ARBA" id="ARBA00023172"/>
    </source>
</evidence>